<organism evidence="2 3">
    <name type="scientific">Halalkalibacter akibai (strain ATCC 43226 / DSM 21942 / CIP 109018 / JCM 9157 / 1139)</name>
    <name type="common">Bacillus akibai</name>
    <dbReference type="NCBI Taxonomy" id="1236973"/>
    <lineage>
        <taxon>Bacteria</taxon>
        <taxon>Bacillati</taxon>
        <taxon>Bacillota</taxon>
        <taxon>Bacilli</taxon>
        <taxon>Bacillales</taxon>
        <taxon>Bacillaceae</taxon>
        <taxon>Halalkalibacter</taxon>
    </lineage>
</organism>
<proteinExistence type="predicted"/>
<sequence>MLDYKKSIISPNHDWIVFLHGFGGNHTIFYKQIEQYEKNYNLLFIDLPGHGTSTALATLDHTVEKITKEIIKVIDELAIVEFHIVGFSLGTIFAQEMIAEAQDRIKSVVLAGAVIKWNWWSKLLVKTSYQVRFLAPYMIFYKIFALLMMPRENHSRSRNIFIKEATKLGRAEFMKWAKLAIKPELAYQNATKISNSIPKLYVLGRDDHMFIQSAAHAASIDSYAELEIIEEAGHVCIIEKAIEFNRVSLKFLKQHQSESNDWGIKREIG</sequence>
<dbReference type="RefSeq" id="WP_035665315.1">
    <property type="nucleotide sequence ID" value="NZ_BAUV01000023.1"/>
</dbReference>
<evidence type="ECO:0000313" key="2">
    <source>
        <dbReference type="EMBL" id="GAE35772.1"/>
    </source>
</evidence>
<dbReference type="eggNOG" id="COG2267">
    <property type="taxonomic scope" value="Bacteria"/>
</dbReference>
<dbReference type="InterPro" id="IPR000073">
    <property type="entry name" value="AB_hydrolase_1"/>
</dbReference>
<accession>W4QV14</accession>
<dbReference type="AlphaFoldDB" id="W4QV14"/>
<dbReference type="Gene3D" id="3.40.50.1820">
    <property type="entry name" value="alpha/beta hydrolase"/>
    <property type="match status" value="1"/>
</dbReference>
<keyword evidence="3" id="KW-1185">Reference proteome</keyword>
<dbReference type="OrthoDB" id="9776853at2"/>
<dbReference type="Pfam" id="PF00561">
    <property type="entry name" value="Abhydrolase_1"/>
    <property type="match status" value="1"/>
</dbReference>
<dbReference type="STRING" id="1236973.JCM9157_2905"/>
<protein>
    <submittedName>
        <fullName evidence="2">Beta-ketoadipate enol-lactone hydrolase</fullName>
    </submittedName>
</protein>
<evidence type="ECO:0000313" key="3">
    <source>
        <dbReference type="Proteomes" id="UP000018896"/>
    </source>
</evidence>
<dbReference type="Proteomes" id="UP000018896">
    <property type="component" value="Unassembled WGS sequence"/>
</dbReference>
<dbReference type="InterPro" id="IPR029058">
    <property type="entry name" value="AB_hydrolase_fold"/>
</dbReference>
<dbReference type="SUPFAM" id="SSF53474">
    <property type="entry name" value="alpha/beta-Hydrolases"/>
    <property type="match status" value="1"/>
</dbReference>
<dbReference type="EMBL" id="BAUV01000023">
    <property type="protein sequence ID" value="GAE35772.1"/>
    <property type="molecule type" value="Genomic_DNA"/>
</dbReference>
<gene>
    <name evidence="2" type="ORF">JCM9157_2905</name>
</gene>
<comment type="caution">
    <text evidence="2">The sequence shown here is derived from an EMBL/GenBank/DDBJ whole genome shotgun (WGS) entry which is preliminary data.</text>
</comment>
<evidence type="ECO:0000259" key="1">
    <source>
        <dbReference type="Pfam" id="PF00561"/>
    </source>
</evidence>
<reference evidence="2 3" key="1">
    <citation type="journal article" date="2014" name="Genome Announc.">
        <title>Draft Genome Sequences of Three Alkaliphilic Bacillus Strains, Bacillus wakoensis JCM 9140T, Bacillus akibai JCM 9157T, and Bacillus hemicellulosilyticus JCM 9152T.</title>
        <authorList>
            <person name="Yuki M."/>
            <person name="Oshima K."/>
            <person name="Suda W."/>
            <person name="Oshida Y."/>
            <person name="Kitamura K."/>
            <person name="Iida T."/>
            <person name="Hattori M."/>
            <person name="Ohkuma M."/>
        </authorList>
    </citation>
    <scope>NUCLEOTIDE SEQUENCE [LARGE SCALE GENOMIC DNA]</scope>
    <source>
        <strain evidence="2 3">JCM 9157</strain>
    </source>
</reference>
<name>W4QV14_HALA3</name>
<dbReference type="GO" id="GO:0016787">
    <property type="term" value="F:hydrolase activity"/>
    <property type="evidence" value="ECO:0007669"/>
    <property type="project" value="UniProtKB-KW"/>
</dbReference>
<dbReference type="PANTHER" id="PTHR43798">
    <property type="entry name" value="MONOACYLGLYCEROL LIPASE"/>
    <property type="match status" value="1"/>
</dbReference>
<keyword evidence="2" id="KW-0378">Hydrolase</keyword>
<feature type="domain" description="AB hydrolase-1" evidence="1">
    <location>
        <begin position="15"/>
        <end position="240"/>
    </location>
</feature>
<dbReference type="InterPro" id="IPR050266">
    <property type="entry name" value="AB_hydrolase_sf"/>
</dbReference>